<dbReference type="PROSITE" id="PS00455">
    <property type="entry name" value="AMP_BINDING"/>
    <property type="match status" value="1"/>
</dbReference>
<evidence type="ECO:0000259" key="4">
    <source>
        <dbReference type="Pfam" id="PF13193"/>
    </source>
</evidence>
<dbReference type="PaxDb" id="2711-XP_006467053.1"/>
<feature type="domain" description="AMP-binding enzyme C-terminal" evidence="4">
    <location>
        <begin position="469"/>
        <end position="543"/>
    </location>
</feature>
<evidence type="ECO:0000313" key="5">
    <source>
        <dbReference type="EMBL" id="KDO71435.1"/>
    </source>
</evidence>
<dbReference type="Pfam" id="PF13193">
    <property type="entry name" value="AMP-binding_C"/>
    <property type="match status" value="1"/>
</dbReference>
<dbReference type="InterPro" id="IPR025110">
    <property type="entry name" value="AMP-bd_C"/>
</dbReference>
<dbReference type="PANTHER" id="PTHR43859">
    <property type="entry name" value="ACYL-ACTIVATING ENZYME"/>
    <property type="match status" value="1"/>
</dbReference>
<proteinExistence type="inferred from homology"/>
<dbReference type="InterPro" id="IPR020845">
    <property type="entry name" value="AMP-binding_CS"/>
</dbReference>
<gene>
    <name evidence="5" type="ORF">CISIN_1g008535mg</name>
</gene>
<dbReference type="CDD" id="cd12118">
    <property type="entry name" value="ttLC_FACS_AEE21_like"/>
    <property type="match status" value="1"/>
</dbReference>
<dbReference type="SUPFAM" id="SSF56801">
    <property type="entry name" value="Acetyl-CoA synthetase-like"/>
    <property type="match status" value="1"/>
</dbReference>
<evidence type="ECO:0008006" key="7">
    <source>
        <dbReference type="Google" id="ProtNLM"/>
    </source>
</evidence>
<evidence type="ECO:0000256" key="2">
    <source>
        <dbReference type="ARBA" id="ARBA00022598"/>
    </source>
</evidence>
<dbReference type="InterPro" id="IPR000873">
    <property type="entry name" value="AMP-dep_synth/lig_dom"/>
</dbReference>
<evidence type="ECO:0000256" key="1">
    <source>
        <dbReference type="ARBA" id="ARBA00006432"/>
    </source>
</evidence>
<accession>A0A067FZ59</accession>
<organism evidence="5 6">
    <name type="scientific">Citrus sinensis</name>
    <name type="common">Sweet orange</name>
    <name type="synonym">Citrus aurantium var. sinensis</name>
    <dbReference type="NCBI Taxonomy" id="2711"/>
    <lineage>
        <taxon>Eukaryota</taxon>
        <taxon>Viridiplantae</taxon>
        <taxon>Streptophyta</taxon>
        <taxon>Embryophyta</taxon>
        <taxon>Tracheophyta</taxon>
        <taxon>Spermatophyta</taxon>
        <taxon>Magnoliopsida</taxon>
        <taxon>eudicotyledons</taxon>
        <taxon>Gunneridae</taxon>
        <taxon>Pentapetalae</taxon>
        <taxon>rosids</taxon>
        <taxon>malvids</taxon>
        <taxon>Sapindales</taxon>
        <taxon>Rutaceae</taxon>
        <taxon>Aurantioideae</taxon>
        <taxon>Citrus</taxon>
    </lineage>
</organism>
<protein>
    <recommendedName>
        <fullName evidence="7">AMP-dependent synthetase/ligase domain-containing protein</fullName>
    </recommendedName>
</protein>
<comment type="similarity">
    <text evidence="1">Belongs to the ATP-dependent AMP-binding enzyme family.</text>
</comment>
<dbReference type="Pfam" id="PF00501">
    <property type="entry name" value="AMP-binding"/>
    <property type="match status" value="1"/>
</dbReference>
<dbReference type="InterPro" id="IPR045851">
    <property type="entry name" value="AMP-bd_C_sf"/>
</dbReference>
<keyword evidence="6" id="KW-1185">Reference proteome</keyword>
<dbReference type="STRING" id="2711.A0A067FZ59"/>
<reference evidence="5 6" key="1">
    <citation type="submission" date="2014-04" db="EMBL/GenBank/DDBJ databases">
        <authorList>
            <consortium name="International Citrus Genome Consortium"/>
            <person name="Gmitter F."/>
            <person name="Chen C."/>
            <person name="Farmerie W."/>
            <person name="Harkins T."/>
            <person name="Desany B."/>
            <person name="Mohiuddin M."/>
            <person name="Kodira C."/>
            <person name="Borodovsky M."/>
            <person name="Lomsadze A."/>
            <person name="Burns P."/>
            <person name="Jenkins J."/>
            <person name="Prochnik S."/>
            <person name="Shu S."/>
            <person name="Chapman J."/>
            <person name="Pitluck S."/>
            <person name="Schmutz J."/>
            <person name="Rokhsar D."/>
        </authorList>
    </citation>
    <scope>NUCLEOTIDE SEQUENCE</scope>
</reference>
<dbReference type="GO" id="GO:0016874">
    <property type="term" value="F:ligase activity"/>
    <property type="evidence" value="ECO:0007669"/>
    <property type="project" value="UniProtKB-KW"/>
</dbReference>
<name>A0A067FZ59_CITSI</name>
<dbReference type="Gene3D" id="3.30.300.30">
    <property type="match status" value="1"/>
</dbReference>
<evidence type="ECO:0000259" key="3">
    <source>
        <dbReference type="Pfam" id="PF00501"/>
    </source>
</evidence>
<evidence type="ECO:0000313" key="6">
    <source>
        <dbReference type="Proteomes" id="UP000027120"/>
    </source>
</evidence>
<dbReference type="Gene3D" id="3.40.50.12780">
    <property type="entry name" value="N-terminal domain of ligase-like"/>
    <property type="match status" value="1"/>
</dbReference>
<keyword evidence="2" id="KW-0436">Ligase</keyword>
<dbReference type="SMR" id="A0A067FZ59"/>
<dbReference type="EMBL" id="KK784889">
    <property type="protein sequence ID" value="KDO71435.1"/>
    <property type="molecule type" value="Genomic_DNA"/>
</dbReference>
<dbReference type="PANTHER" id="PTHR43859:SF11">
    <property type="entry name" value="4-COUMARATE--COA LIGASE"/>
    <property type="match status" value="1"/>
</dbReference>
<dbReference type="Proteomes" id="UP000027120">
    <property type="component" value="Unassembled WGS sequence"/>
</dbReference>
<dbReference type="InterPro" id="IPR042099">
    <property type="entry name" value="ANL_N_sf"/>
</dbReference>
<feature type="domain" description="AMP-dependent synthetase/ligase" evidence="3">
    <location>
        <begin position="26"/>
        <end position="419"/>
    </location>
</feature>
<dbReference type="AlphaFoldDB" id="A0A067FZ59"/>
<sequence>MAMECLGGRLCSASANNVPLTPIDFLERAAHVYGDATSIIYGTVRFSWRQTHQICLKLASALAQLKISRGDIVAAMAPNIPALYKLHFAVPMAGAVLSALNTRLDSATLASILRQLEAKIIFVDYQFVEVVQNALDILSPNHKCDKAPLLVTIPECDHYQPSTCSVANNFPSGSLDYNDLLEMGKADFEMMQPNHECDPISVNYTSGSTGDPKGVVYSHRGAYLNSLAQISRCDVRDMPVFLWTLDMFRCNGWCCTWAMAAVGGINVCIRTVSAKIIFDSILIHKVTHLCGQPRILNMIANASASDQNQLQRKVIIVIAGVLPTIEVLEQVANFGFNIRHAYGMTEVLGPAIVRQWKPEGESSALDHEHEMTKHREGLNNLLIQGVDVKQQNTMKSVPHDGKTLGEVMFRANTVMLGYFKNPKATEEAFRNGWYHTGDLAVRNPDGYVQMKDRRKDIIISGAEIISSLEVEAVLLSNPKVLEAAVVGKVDDQLKEVPVAFVKLKEGREASPEELVTFCGDELPSCMVPRAIFFEDIPVNSTGKVQKFVLRGKVNATAVGWSL</sequence>
<dbReference type="eggNOG" id="KOG1176">
    <property type="taxonomic scope" value="Eukaryota"/>
</dbReference>